<protein>
    <submittedName>
        <fullName evidence="1">Uncharacterized protein</fullName>
    </submittedName>
</protein>
<evidence type="ECO:0000313" key="1">
    <source>
        <dbReference type="EMBL" id="EUT82625.1"/>
    </source>
</evidence>
<dbReference type="AlphaFoldDB" id="W7G236"/>
<reference evidence="1" key="1">
    <citation type="submission" date="2013-02" db="EMBL/GenBank/DDBJ databases">
        <title>The Genome Sequence of Plasmodium falciparum Santa Lucia.</title>
        <authorList>
            <consortium name="The Broad Institute Genome Sequencing Platform"/>
            <consortium name="The Broad Institute Genome Sequencing Center for Infectious Disease"/>
            <person name="Neafsey D."/>
            <person name="Cheeseman I."/>
            <person name="Volkman S."/>
            <person name="Adams J."/>
            <person name="Walker B."/>
            <person name="Young S.K."/>
            <person name="Zeng Q."/>
            <person name="Gargeya S."/>
            <person name="Fitzgerald M."/>
            <person name="Haas B."/>
            <person name="Abouelleil A."/>
            <person name="Alvarado L."/>
            <person name="Arachchi H.M."/>
            <person name="Berlin A.M."/>
            <person name="Chapman S.B."/>
            <person name="Dewar J."/>
            <person name="Goldberg J."/>
            <person name="Griggs A."/>
            <person name="Gujja S."/>
            <person name="Hansen M."/>
            <person name="Howarth C."/>
            <person name="Imamovic A."/>
            <person name="Larimer J."/>
            <person name="McCowan C."/>
            <person name="Murphy C."/>
            <person name="Neiman D."/>
            <person name="Pearson M."/>
            <person name="Priest M."/>
            <person name="Roberts A."/>
            <person name="Saif S."/>
            <person name="Shea T."/>
            <person name="Sisk P."/>
            <person name="Sykes S."/>
            <person name="Wortman J."/>
            <person name="Nusbaum C."/>
            <person name="Birren B."/>
        </authorList>
    </citation>
    <scope>NUCLEOTIDE SEQUENCE [LARGE SCALE GENOMIC DNA]</scope>
    <source>
        <strain evidence="1">Santa Lucia</strain>
    </source>
</reference>
<dbReference type="EMBL" id="KE123505">
    <property type="protein sequence ID" value="EUT82625.1"/>
    <property type="molecule type" value="Genomic_DNA"/>
</dbReference>
<name>W7G236_PLAFA</name>
<proteinExistence type="predicted"/>
<dbReference type="Proteomes" id="UP000030666">
    <property type="component" value="Unassembled WGS sequence"/>
</dbReference>
<organism evidence="1">
    <name type="scientific">Plasmodium falciparum Santa Lucia</name>
    <dbReference type="NCBI Taxonomy" id="478859"/>
    <lineage>
        <taxon>Eukaryota</taxon>
        <taxon>Sar</taxon>
        <taxon>Alveolata</taxon>
        <taxon>Apicomplexa</taxon>
        <taxon>Aconoidasida</taxon>
        <taxon>Haemosporida</taxon>
        <taxon>Plasmodiidae</taxon>
        <taxon>Plasmodium</taxon>
        <taxon>Plasmodium (Laverania)</taxon>
    </lineage>
</organism>
<accession>W7G236</accession>
<sequence length="65" mass="7976">MSYSEKLCAKTQNVKNAIKNKDMVKENNIYNQKIRIFIERKKHTRKNNLKYISYNIIYIYNIYII</sequence>
<gene>
    <name evidence="1" type="ORF">PFAG_04000</name>
</gene>